<protein>
    <submittedName>
        <fullName evidence="2">Uncharacterized protein</fullName>
    </submittedName>
</protein>
<accession>A0A369TTI3</accession>
<name>A0A369TTI3_9RHOB</name>
<comment type="caution">
    <text evidence="2">The sequence shown here is derived from an EMBL/GenBank/DDBJ whole genome shotgun (WGS) entry which is preliminary data.</text>
</comment>
<feature type="transmembrane region" description="Helical" evidence="1">
    <location>
        <begin position="6"/>
        <end position="24"/>
    </location>
</feature>
<reference evidence="2 3" key="1">
    <citation type="submission" date="2018-07" db="EMBL/GenBank/DDBJ databases">
        <title>Thalassococcus profundi sp. nov., a marine bacterium isolated from deep seawater of Okinawa Trough.</title>
        <authorList>
            <person name="Yu M."/>
        </authorList>
    </citation>
    <scope>NUCLEOTIDE SEQUENCE [LARGE SCALE GENOMIC DNA]</scope>
    <source>
        <strain evidence="2 3">WRAS1</strain>
    </source>
</reference>
<dbReference type="EMBL" id="QPMK01000003">
    <property type="protein sequence ID" value="RDD67457.1"/>
    <property type="molecule type" value="Genomic_DNA"/>
</dbReference>
<dbReference type="AlphaFoldDB" id="A0A369TTI3"/>
<organism evidence="2 3">
    <name type="scientific">Thalassococcus profundi</name>
    <dbReference type="NCBI Taxonomy" id="2282382"/>
    <lineage>
        <taxon>Bacteria</taxon>
        <taxon>Pseudomonadati</taxon>
        <taxon>Pseudomonadota</taxon>
        <taxon>Alphaproteobacteria</taxon>
        <taxon>Rhodobacterales</taxon>
        <taxon>Roseobacteraceae</taxon>
        <taxon>Thalassococcus</taxon>
    </lineage>
</organism>
<feature type="transmembrane region" description="Helical" evidence="1">
    <location>
        <begin position="36"/>
        <end position="64"/>
    </location>
</feature>
<dbReference type="Proteomes" id="UP000253977">
    <property type="component" value="Unassembled WGS sequence"/>
</dbReference>
<gene>
    <name evidence="2" type="ORF">DU478_07000</name>
</gene>
<keyword evidence="1" id="KW-0812">Transmembrane</keyword>
<dbReference type="OrthoDB" id="7876721at2"/>
<proteinExistence type="predicted"/>
<evidence type="ECO:0000313" key="2">
    <source>
        <dbReference type="EMBL" id="RDD67457.1"/>
    </source>
</evidence>
<keyword evidence="1" id="KW-1133">Transmembrane helix</keyword>
<evidence type="ECO:0000313" key="3">
    <source>
        <dbReference type="Proteomes" id="UP000253977"/>
    </source>
</evidence>
<dbReference type="RefSeq" id="WP_114510206.1">
    <property type="nucleotide sequence ID" value="NZ_QPMK01000003.1"/>
</dbReference>
<keyword evidence="1" id="KW-0472">Membrane</keyword>
<sequence>MLGYLVVKSAGAGLGVFLGSLIGLGIRKRGGKTEGLIAGSVLLTSLVAGLLGLSVMMLVTYLGMGT</sequence>
<keyword evidence="3" id="KW-1185">Reference proteome</keyword>
<evidence type="ECO:0000256" key="1">
    <source>
        <dbReference type="SAM" id="Phobius"/>
    </source>
</evidence>